<dbReference type="EMBL" id="LT669839">
    <property type="protein sequence ID" value="SHD78487.1"/>
    <property type="molecule type" value="Genomic_DNA"/>
</dbReference>
<protein>
    <submittedName>
        <fullName evidence="1">Uncharacterized protein</fullName>
    </submittedName>
</protein>
<name>M1ZFY3_9FIRM</name>
<dbReference type="Proteomes" id="UP000245423">
    <property type="component" value="Chromosome 1"/>
</dbReference>
<dbReference type="RefSeq" id="WP_005587380.1">
    <property type="nucleotide sequence ID" value="NZ_LT669839.1"/>
</dbReference>
<accession>M1ZFY3</accession>
<dbReference type="OrthoDB" id="1683552at2"/>
<dbReference type="HOGENOM" id="CLU_188988_0_0_9"/>
<proteinExistence type="predicted"/>
<reference evidence="1 2" key="1">
    <citation type="submission" date="2016-11" db="EMBL/GenBank/DDBJ databases">
        <authorList>
            <person name="Manzoor S."/>
        </authorList>
    </citation>
    <scope>NUCLEOTIDE SEQUENCE [LARGE SCALE GENOMIC DNA]</scope>
    <source>
        <strain evidence="1">Clostridium ultunense strain Esp</strain>
    </source>
</reference>
<organism evidence="1 2">
    <name type="scientific">[Clostridium] ultunense Esp</name>
    <dbReference type="NCBI Taxonomy" id="1288971"/>
    <lineage>
        <taxon>Bacteria</taxon>
        <taxon>Bacillati</taxon>
        <taxon>Bacillota</taxon>
        <taxon>Tissierellia</taxon>
        <taxon>Tissierellales</taxon>
        <taxon>Tepidimicrobiaceae</taxon>
        <taxon>Schnuerera</taxon>
    </lineage>
</organism>
<evidence type="ECO:0000313" key="2">
    <source>
        <dbReference type="Proteomes" id="UP000245423"/>
    </source>
</evidence>
<sequence>MNLVCPLCNGLYKVVFNCSQCNTIMVDKGPLVNLMDDYSPYLLDEITYLVDGVKRGECLHTYRCPNCGFKQNYSIERKVF</sequence>
<dbReference type="AlphaFoldDB" id="M1ZFY3"/>
<gene>
    <name evidence="1" type="ORF">CUESP1_3161</name>
</gene>
<evidence type="ECO:0000313" key="1">
    <source>
        <dbReference type="EMBL" id="SHD78487.1"/>
    </source>
</evidence>
<keyword evidence="2" id="KW-1185">Reference proteome</keyword>